<dbReference type="InterPro" id="IPR011051">
    <property type="entry name" value="RmlC_Cupin_sf"/>
</dbReference>
<sequence>MKCLHIYSSPDGESHIGEVEAPQLENIMFGIPTKISSMYAAEGVQFITVAPSDKDLDYHNPPTRVLCIVLSGRMEFQVSDGDVRMINPGDVALIEDTEGKGHIARHPDGLTVAFIRVPMGLST</sequence>
<reference evidence="1 2" key="1">
    <citation type="submission" date="2016-11" db="EMBL/GenBank/DDBJ databases">
        <authorList>
            <person name="Jaros S."/>
            <person name="Januszkiewicz K."/>
            <person name="Wedrychowicz H."/>
        </authorList>
    </citation>
    <scope>NUCLEOTIDE SEQUENCE [LARGE SCALE GENOMIC DNA]</scope>
    <source>
        <strain evidence="1 2">GAS499</strain>
    </source>
</reference>
<dbReference type="OrthoDB" id="7509071at2"/>
<dbReference type="EMBL" id="LT670844">
    <property type="protein sequence ID" value="SHJ92693.1"/>
    <property type="molecule type" value="Genomic_DNA"/>
</dbReference>
<organism evidence="1 2">
    <name type="scientific">Bradyrhizobium lablabi</name>
    <dbReference type="NCBI Taxonomy" id="722472"/>
    <lineage>
        <taxon>Bacteria</taxon>
        <taxon>Pseudomonadati</taxon>
        <taxon>Pseudomonadota</taxon>
        <taxon>Alphaproteobacteria</taxon>
        <taxon>Hyphomicrobiales</taxon>
        <taxon>Nitrobacteraceae</taxon>
        <taxon>Bradyrhizobium</taxon>
    </lineage>
</organism>
<accession>A0A1M6NAG9</accession>
<dbReference type="SUPFAM" id="SSF51182">
    <property type="entry name" value="RmlC-like cupins"/>
    <property type="match status" value="1"/>
</dbReference>
<dbReference type="Gene3D" id="2.60.120.10">
    <property type="entry name" value="Jelly Rolls"/>
    <property type="match status" value="1"/>
</dbReference>
<dbReference type="AlphaFoldDB" id="A0A1M6NAG9"/>
<evidence type="ECO:0000313" key="2">
    <source>
        <dbReference type="Proteomes" id="UP000189935"/>
    </source>
</evidence>
<evidence type="ECO:0008006" key="3">
    <source>
        <dbReference type="Google" id="ProtNLM"/>
    </source>
</evidence>
<proteinExistence type="predicted"/>
<protein>
    <recommendedName>
        <fullName evidence="3">Cupin domain-containing protein</fullName>
    </recommendedName>
</protein>
<dbReference type="InterPro" id="IPR014710">
    <property type="entry name" value="RmlC-like_jellyroll"/>
</dbReference>
<name>A0A1M6NAG9_9BRAD</name>
<dbReference type="RefSeq" id="WP_079537947.1">
    <property type="nucleotide sequence ID" value="NZ_LT670844.1"/>
</dbReference>
<evidence type="ECO:0000313" key="1">
    <source>
        <dbReference type="EMBL" id="SHJ92693.1"/>
    </source>
</evidence>
<dbReference type="Proteomes" id="UP000189935">
    <property type="component" value="Chromosome I"/>
</dbReference>
<gene>
    <name evidence="1" type="ORF">SAMN05444159_1926</name>
</gene>